<dbReference type="SUPFAM" id="SSF57701">
    <property type="entry name" value="Zn2/Cys6 DNA-binding domain"/>
    <property type="match status" value="1"/>
</dbReference>
<dbReference type="PANTHER" id="PTHR37534:SF46">
    <property type="entry name" value="ZN(II)2CYS6 TRANSCRIPTION FACTOR (EUROFUNG)"/>
    <property type="match status" value="1"/>
</dbReference>
<gene>
    <name evidence="4" type="ORF">CEP54_015301</name>
</gene>
<keyword evidence="5" id="KW-1185">Reference proteome</keyword>
<dbReference type="GO" id="GO:0000981">
    <property type="term" value="F:DNA-binding transcription factor activity, RNA polymerase II-specific"/>
    <property type="evidence" value="ECO:0007669"/>
    <property type="project" value="InterPro"/>
</dbReference>
<proteinExistence type="predicted"/>
<name>A0A428NQ50_9HYPO</name>
<evidence type="ECO:0000256" key="2">
    <source>
        <dbReference type="SAM" id="MobiDB-lite"/>
    </source>
</evidence>
<feature type="domain" description="Zn(2)-C6 fungal-type" evidence="3">
    <location>
        <begin position="18"/>
        <end position="48"/>
    </location>
</feature>
<dbReference type="AlphaFoldDB" id="A0A428NQ50"/>
<reference evidence="4 5" key="1">
    <citation type="submission" date="2017-06" db="EMBL/GenBank/DDBJ databases">
        <title>Comparative genomic analysis of Ambrosia Fusariam Clade fungi.</title>
        <authorList>
            <person name="Stajich J.E."/>
            <person name="Carrillo J."/>
            <person name="Kijimoto T."/>
            <person name="Eskalen A."/>
            <person name="O'Donnell K."/>
            <person name="Kasson M."/>
        </authorList>
    </citation>
    <scope>NUCLEOTIDE SEQUENCE [LARGE SCALE GENOMIC DNA]</scope>
    <source>
        <strain evidence="4 5">NRRL62584</strain>
    </source>
</reference>
<protein>
    <recommendedName>
        <fullName evidence="3">Zn(2)-C6 fungal-type domain-containing protein</fullName>
    </recommendedName>
</protein>
<dbReference type="CDD" id="cd00067">
    <property type="entry name" value="GAL4"/>
    <property type="match status" value="1"/>
</dbReference>
<accession>A0A428NQ50</accession>
<dbReference type="EMBL" id="NKCI01000344">
    <property type="protein sequence ID" value="RSL42928.1"/>
    <property type="molecule type" value="Genomic_DNA"/>
</dbReference>
<keyword evidence="1" id="KW-0539">Nucleus</keyword>
<feature type="region of interest" description="Disordered" evidence="2">
    <location>
        <begin position="54"/>
        <end position="128"/>
    </location>
</feature>
<dbReference type="PROSITE" id="PS00463">
    <property type="entry name" value="ZN2_CY6_FUNGAL_1"/>
    <property type="match status" value="1"/>
</dbReference>
<dbReference type="Proteomes" id="UP000288168">
    <property type="component" value="Unassembled WGS sequence"/>
</dbReference>
<dbReference type="PANTHER" id="PTHR37534">
    <property type="entry name" value="TRANSCRIPTIONAL ACTIVATOR PROTEIN UGA3"/>
    <property type="match status" value="1"/>
</dbReference>
<dbReference type="SMART" id="SM00066">
    <property type="entry name" value="GAL4"/>
    <property type="match status" value="1"/>
</dbReference>
<feature type="compositionally biased region" description="Low complexity" evidence="2">
    <location>
        <begin position="62"/>
        <end position="77"/>
    </location>
</feature>
<evidence type="ECO:0000256" key="1">
    <source>
        <dbReference type="ARBA" id="ARBA00023242"/>
    </source>
</evidence>
<dbReference type="InterPro" id="IPR036864">
    <property type="entry name" value="Zn2-C6_fun-type_DNA-bd_sf"/>
</dbReference>
<sequence>MPNEVPSPNRRKARSKNGCITCRIRKVKCDELRPVCRRCANGSMKCEWLEPGKSLSVRRSRGSNSASSPGSCRSSPRPLAPSCPATPRDSPSSKSSGMQHPTTPSRSNEDASSQSPEKNNRQSRSILSPNHAPLASSLQLSADDEAAFLYIPESMMVLCYGKLWKWSCFSYIYTHIASQYSGVMRSLIAVASMELRARQVLQAQGGDDSTDALDAAHRLGAAAAVHYSLALQDLSSLLHHICHSESQDSDINALFTMWFLILRYEAYDSESTAASLVHLDGIRSFLRPYLDGDEYVDGKGLPYLSQTMLLYTLYLDADSATGNVHGGQLCMDFSSREASDYISHERLFLSVRSILPKIWGDDYPVSEILDDLENYRPLRLYHLCQGAKLELLRLARSATGPDNCSLQRLWRHIQSFGDEFADILLLAKQVTSSGGKRLMWTVYSAFLDFHALQVLYSCLHVDQESQSRMDSSLTQILRIASKALREDSRQIYRLMWSLSVALCKTQGHPDHPWLSSHLAKARVLLPNFGVPGLILGQCDGLQSGHVQ</sequence>
<evidence type="ECO:0000313" key="5">
    <source>
        <dbReference type="Proteomes" id="UP000288168"/>
    </source>
</evidence>
<dbReference type="InterPro" id="IPR001138">
    <property type="entry name" value="Zn2Cys6_DnaBD"/>
</dbReference>
<dbReference type="Pfam" id="PF00172">
    <property type="entry name" value="Zn_clus"/>
    <property type="match status" value="1"/>
</dbReference>
<evidence type="ECO:0000259" key="3">
    <source>
        <dbReference type="PROSITE" id="PS50048"/>
    </source>
</evidence>
<comment type="caution">
    <text evidence="4">The sequence shown here is derived from an EMBL/GenBank/DDBJ whole genome shotgun (WGS) entry which is preliminary data.</text>
</comment>
<organism evidence="4 5">
    <name type="scientific">Fusarium duplospermum</name>
    <dbReference type="NCBI Taxonomy" id="1325734"/>
    <lineage>
        <taxon>Eukaryota</taxon>
        <taxon>Fungi</taxon>
        <taxon>Dikarya</taxon>
        <taxon>Ascomycota</taxon>
        <taxon>Pezizomycotina</taxon>
        <taxon>Sordariomycetes</taxon>
        <taxon>Hypocreomycetidae</taxon>
        <taxon>Hypocreales</taxon>
        <taxon>Nectriaceae</taxon>
        <taxon>Fusarium</taxon>
        <taxon>Fusarium solani species complex</taxon>
    </lineage>
</organism>
<dbReference type="OrthoDB" id="648861at2759"/>
<evidence type="ECO:0000313" key="4">
    <source>
        <dbReference type="EMBL" id="RSL42928.1"/>
    </source>
</evidence>
<dbReference type="PROSITE" id="PS50048">
    <property type="entry name" value="ZN2_CY6_FUNGAL_2"/>
    <property type="match status" value="1"/>
</dbReference>
<dbReference type="STRING" id="1325734.A0A428NQ50"/>
<dbReference type="GO" id="GO:0008270">
    <property type="term" value="F:zinc ion binding"/>
    <property type="evidence" value="ECO:0007669"/>
    <property type="project" value="InterPro"/>
</dbReference>
<feature type="compositionally biased region" description="Polar residues" evidence="2">
    <location>
        <begin position="89"/>
        <end position="128"/>
    </location>
</feature>
<dbReference type="Gene3D" id="4.10.240.10">
    <property type="entry name" value="Zn(2)-C6 fungal-type DNA-binding domain"/>
    <property type="match status" value="1"/>
</dbReference>